<keyword evidence="10" id="KW-0408">Iron</keyword>
<dbReference type="AlphaFoldDB" id="E6PI68"/>
<dbReference type="NCBIfam" id="NF010120">
    <property type="entry name" value="PRK13596.1"/>
    <property type="match status" value="1"/>
</dbReference>
<evidence type="ECO:0000313" key="15">
    <source>
        <dbReference type="EMBL" id="CBH76158.1"/>
    </source>
</evidence>
<keyword evidence="15" id="KW-0560">Oxidoreductase</keyword>
<keyword evidence="4" id="KW-0004">4Fe-4S</keyword>
<keyword evidence="5" id="KW-0285">Flavoprotein</keyword>
<dbReference type="GO" id="GO:0010181">
    <property type="term" value="F:FMN binding"/>
    <property type="evidence" value="ECO:0007669"/>
    <property type="project" value="InterPro"/>
</dbReference>
<evidence type="ECO:0000256" key="8">
    <source>
        <dbReference type="ARBA" id="ARBA00022723"/>
    </source>
</evidence>
<evidence type="ECO:0000256" key="5">
    <source>
        <dbReference type="ARBA" id="ARBA00022630"/>
    </source>
</evidence>
<keyword evidence="6" id="KW-0288">FMN</keyword>
<keyword evidence="9" id="KW-1278">Translocase</keyword>
<dbReference type="SMART" id="SM00928">
    <property type="entry name" value="NADH_4Fe-4S"/>
    <property type="match status" value="1"/>
</dbReference>
<dbReference type="Gene3D" id="3.40.50.11540">
    <property type="entry name" value="NADH-ubiquinone oxidoreductase 51kDa subunit"/>
    <property type="match status" value="1"/>
</dbReference>
<reference evidence="15" key="1">
    <citation type="submission" date="2009-10" db="EMBL/GenBank/DDBJ databases">
        <title>Diversity of trophic interactions inside an arsenic-rich microbial ecosystem.</title>
        <authorList>
            <person name="Bertin P.N."/>
            <person name="Heinrich-Salmeron A."/>
            <person name="Pelletier E."/>
            <person name="Goulhen-Chollet F."/>
            <person name="Arsene-Ploetze F."/>
            <person name="Gallien S."/>
            <person name="Calteau A."/>
            <person name="Vallenet D."/>
            <person name="Casiot C."/>
            <person name="Chane-Woon-Ming B."/>
            <person name="Giloteaux L."/>
            <person name="Barakat M."/>
            <person name="Bonnefoy V."/>
            <person name="Bruneel O."/>
            <person name="Chandler M."/>
            <person name="Cleiss J."/>
            <person name="Duran R."/>
            <person name="Elbaz-Poulichet F."/>
            <person name="Fonknechten N."/>
            <person name="Lauga B."/>
            <person name="Mornico D."/>
            <person name="Ortet P."/>
            <person name="Schaeffer C."/>
            <person name="Siguier P."/>
            <person name="Alexander Thil Smith A."/>
            <person name="Van Dorsselaer A."/>
            <person name="Weissenbach J."/>
            <person name="Medigue C."/>
            <person name="Le Paslier D."/>
        </authorList>
    </citation>
    <scope>NUCLEOTIDE SEQUENCE</scope>
</reference>
<keyword evidence="8" id="KW-0479">Metal-binding</keyword>
<organism evidence="15">
    <name type="scientific">mine drainage metagenome</name>
    <dbReference type="NCBI Taxonomy" id="410659"/>
    <lineage>
        <taxon>unclassified sequences</taxon>
        <taxon>metagenomes</taxon>
        <taxon>ecological metagenomes</taxon>
    </lineage>
</organism>
<evidence type="ECO:0000256" key="12">
    <source>
        <dbReference type="ARBA" id="ARBA00023027"/>
    </source>
</evidence>
<dbReference type="GO" id="GO:0016491">
    <property type="term" value="F:oxidoreductase activity"/>
    <property type="evidence" value="ECO:0007669"/>
    <property type="project" value="UniProtKB-KW"/>
</dbReference>
<dbReference type="EMBL" id="CABL01000019">
    <property type="protein sequence ID" value="CBH76158.1"/>
    <property type="molecule type" value="Genomic_DNA"/>
</dbReference>
<evidence type="ECO:0000256" key="13">
    <source>
        <dbReference type="ARBA" id="ARBA00047712"/>
    </source>
</evidence>
<evidence type="ECO:0000256" key="6">
    <source>
        <dbReference type="ARBA" id="ARBA00022643"/>
    </source>
</evidence>
<dbReference type="Gene3D" id="3.10.20.600">
    <property type="match status" value="1"/>
</dbReference>
<evidence type="ECO:0000256" key="4">
    <source>
        <dbReference type="ARBA" id="ARBA00022485"/>
    </source>
</evidence>
<dbReference type="FunFam" id="3.10.20.600:FF:000003">
    <property type="entry name" value="NADH-quinone oxidoreductase subunit F"/>
    <property type="match status" value="1"/>
</dbReference>
<dbReference type="FunFam" id="1.20.1440.230:FF:000001">
    <property type="entry name" value="Mitochondrial NADH dehydrogenase flavoprotein 1"/>
    <property type="match status" value="1"/>
</dbReference>
<protein>
    <submittedName>
        <fullName evidence="15">NADH:ubiquinone oxidoreductase complex I, chain F</fullName>
        <ecNumber evidence="15">1.6.99.5</ecNumber>
    </submittedName>
</protein>
<dbReference type="InterPro" id="IPR019575">
    <property type="entry name" value="Nuop51_4Fe4S-bd"/>
</dbReference>
<feature type="domain" description="NADH-ubiquinone oxidoreductase 51kDa subunit iron-sulphur binding" evidence="14">
    <location>
        <begin position="326"/>
        <end position="371"/>
    </location>
</feature>
<comment type="caution">
    <text evidence="15">The sequence shown here is derived from an EMBL/GenBank/DDBJ whole genome shotgun (WGS) entry which is preliminary data.</text>
</comment>
<dbReference type="PANTHER" id="PTHR43578:SF3">
    <property type="entry name" value="NADH-QUINONE OXIDOREDUCTASE SUBUNIT F"/>
    <property type="match status" value="1"/>
</dbReference>
<evidence type="ECO:0000256" key="7">
    <source>
        <dbReference type="ARBA" id="ARBA00022719"/>
    </source>
</evidence>
<dbReference type="PROSITE" id="PS00644">
    <property type="entry name" value="COMPLEX1_51K_1"/>
    <property type="match status" value="1"/>
</dbReference>
<name>E6PI68_9ZZZZ</name>
<accession>E6PI68</accession>
<dbReference type="SUPFAM" id="SSF140490">
    <property type="entry name" value="Nqo1C-terminal domain-like"/>
    <property type="match status" value="1"/>
</dbReference>
<dbReference type="Pfam" id="PF01512">
    <property type="entry name" value="Complex1_51K"/>
    <property type="match status" value="1"/>
</dbReference>
<evidence type="ECO:0000256" key="11">
    <source>
        <dbReference type="ARBA" id="ARBA00023014"/>
    </source>
</evidence>
<dbReference type="Gene3D" id="6.10.250.1450">
    <property type="match status" value="1"/>
</dbReference>
<dbReference type="InterPro" id="IPR001949">
    <property type="entry name" value="NADH-UbQ_OxRdtase_51kDa_CS"/>
</dbReference>
<dbReference type="InterPro" id="IPR037207">
    <property type="entry name" value="Nuop51_4Fe4S-bd_sf"/>
</dbReference>
<dbReference type="SUPFAM" id="SSF142984">
    <property type="entry name" value="Nqo1 middle domain-like"/>
    <property type="match status" value="1"/>
</dbReference>
<keyword evidence="15" id="KW-0830">Ubiquinone</keyword>
<dbReference type="InterPro" id="IPR019554">
    <property type="entry name" value="Soluble_ligand-bd"/>
</dbReference>
<dbReference type="Pfam" id="PF10531">
    <property type="entry name" value="SLBB"/>
    <property type="match status" value="1"/>
</dbReference>
<evidence type="ECO:0000256" key="3">
    <source>
        <dbReference type="ARBA" id="ARBA00007523"/>
    </source>
</evidence>
<dbReference type="InterPro" id="IPR011538">
    <property type="entry name" value="Nuo51_FMN-bd"/>
</dbReference>
<dbReference type="Pfam" id="PF10589">
    <property type="entry name" value="NADH_4Fe-4S"/>
    <property type="match status" value="1"/>
</dbReference>
<dbReference type="PROSITE" id="PS00645">
    <property type="entry name" value="COMPLEX1_51K_2"/>
    <property type="match status" value="1"/>
</dbReference>
<dbReference type="Gene3D" id="1.20.1440.230">
    <property type="entry name" value="NADH-ubiquinone oxidoreductase 51kDa subunit, iron-sulphur binding domain"/>
    <property type="match status" value="1"/>
</dbReference>
<dbReference type="FunFam" id="3.40.50.11540:FF:000001">
    <property type="entry name" value="NADH dehydrogenase [ubiquinone] flavoprotein 1, mitochondrial"/>
    <property type="match status" value="1"/>
</dbReference>
<keyword evidence="11" id="KW-0411">Iron-sulfur</keyword>
<comment type="cofactor">
    <cofactor evidence="2">
        <name>[4Fe-4S] cluster</name>
        <dbReference type="ChEBI" id="CHEBI:49883"/>
    </cofactor>
</comment>
<dbReference type="InterPro" id="IPR037225">
    <property type="entry name" value="Nuo51_FMN-bd_sf"/>
</dbReference>
<keyword evidence="7" id="KW-0874">Quinone</keyword>
<sequence>MPVVKVLTDGIGEVDLTDIAIYRQRNGYREWERAVRELKSSEVLDLAERSGLRGRGGAGFPTGKKWSFLPAGDKPRYLVCNCDEAEPGTFKDHMLLEYAPHLVLEGILLGAYGIGSHHAFIYIRGEFKRGFEIFSRALEEARAAGFVGKNLFGTGYDLEVTIHRGAGAYICGEETALLNSLEGKRGEPRLKPPFPAIAGLYGMPTVVNNVETLAYLVPILRNGAEWFAAVGTERSKGYKIISISGHVRKPGNYEVPLGTTVRELIEIAGGLREGRTLRAVQPGGGSSACIFEEQLDLPYDYESMTKAGSMLGSGAFVVFDDTTDFVKCAFNLVRFFAHESCGQCTPCREGGHWLETVLHRFVEGRGLESDLVMMRRVSSTITGLNLCALGDSIEPFLKSVLQRFPEQFEARVLREVASA</sequence>
<comment type="similarity">
    <text evidence="3">Belongs to the complex I 51 kDa subunit family.</text>
</comment>
<dbReference type="GO" id="GO:0048038">
    <property type="term" value="F:quinone binding"/>
    <property type="evidence" value="ECO:0007669"/>
    <property type="project" value="UniProtKB-KW"/>
</dbReference>
<dbReference type="GO" id="GO:0008137">
    <property type="term" value="F:NADH dehydrogenase (ubiquinone) activity"/>
    <property type="evidence" value="ECO:0007669"/>
    <property type="project" value="InterPro"/>
</dbReference>
<keyword evidence="12" id="KW-0520">NAD</keyword>
<evidence type="ECO:0000256" key="9">
    <source>
        <dbReference type="ARBA" id="ARBA00022967"/>
    </source>
</evidence>
<evidence type="ECO:0000259" key="14">
    <source>
        <dbReference type="SMART" id="SM00928"/>
    </source>
</evidence>
<dbReference type="GO" id="GO:0051539">
    <property type="term" value="F:4 iron, 4 sulfur cluster binding"/>
    <property type="evidence" value="ECO:0007669"/>
    <property type="project" value="UniProtKB-KW"/>
</dbReference>
<dbReference type="SUPFAM" id="SSF142019">
    <property type="entry name" value="Nqo1 FMN-binding domain-like"/>
    <property type="match status" value="1"/>
</dbReference>
<evidence type="ECO:0000256" key="2">
    <source>
        <dbReference type="ARBA" id="ARBA00001966"/>
    </source>
</evidence>
<dbReference type="GO" id="GO:0046872">
    <property type="term" value="F:metal ion binding"/>
    <property type="evidence" value="ECO:0007669"/>
    <property type="project" value="UniProtKB-KW"/>
</dbReference>
<evidence type="ECO:0000256" key="10">
    <source>
        <dbReference type="ARBA" id="ARBA00023004"/>
    </source>
</evidence>
<proteinExistence type="inferred from homology"/>
<dbReference type="PANTHER" id="PTHR43578">
    <property type="entry name" value="NADH-QUINONE OXIDOREDUCTASE SUBUNIT F"/>
    <property type="match status" value="1"/>
</dbReference>
<comment type="catalytic activity">
    <reaction evidence="13">
        <text>a quinone + NADH + 5 H(+)(in) = a quinol + NAD(+) + 4 H(+)(out)</text>
        <dbReference type="Rhea" id="RHEA:57888"/>
        <dbReference type="ChEBI" id="CHEBI:15378"/>
        <dbReference type="ChEBI" id="CHEBI:24646"/>
        <dbReference type="ChEBI" id="CHEBI:57540"/>
        <dbReference type="ChEBI" id="CHEBI:57945"/>
        <dbReference type="ChEBI" id="CHEBI:132124"/>
    </reaction>
</comment>
<comment type="cofactor">
    <cofactor evidence="1">
        <name>FMN</name>
        <dbReference type="ChEBI" id="CHEBI:58210"/>
    </cofactor>
</comment>
<evidence type="ECO:0000256" key="1">
    <source>
        <dbReference type="ARBA" id="ARBA00001917"/>
    </source>
</evidence>
<dbReference type="EC" id="1.6.99.5" evidence="15"/>
<gene>
    <name evidence="15" type="primary">nuoF</name>
    <name evidence="15" type="ORF">CARN1_0638</name>
</gene>